<reference evidence="13" key="2">
    <citation type="submission" date="2025-08" db="UniProtKB">
        <authorList>
            <consortium name="Ensembl"/>
        </authorList>
    </citation>
    <scope>IDENTIFICATION</scope>
    <source>
        <strain evidence="13">Glennie</strain>
    </source>
</reference>
<organism evidence="13 14">
    <name type="scientific">Ornithorhynchus anatinus</name>
    <name type="common">Duckbill platypus</name>
    <dbReference type="NCBI Taxonomy" id="9258"/>
    <lineage>
        <taxon>Eukaryota</taxon>
        <taxon>Metazoa</taxon>
        <taxon>Chordata</taxon>
        <taxon>Craniata</taxon>
        <taxon>Vertebrata</taxon>
        <taxon>Euteleostomi</taxon>
        <taxon>Mammalia</taxon>
        <taxon>Monotremata</taxon>
        <taxon>Ornithorhynchidae</taxon>
        <taxon>Ornithorhynchus</taxon>
    </lineage>
</organism>
<dbReference type="Gene3D" id="1.20.1070.10">
    <property type="entry name" value="Rhodopsin 7-helix transmembrane proteins"/>
    <property type="match status" value="1"/>
</dbReference>
<dbReference type="GO" id="GO:0016503">
    <property type="term" value="F:pheromone receptor activity"/>
    <property type="evidence" value="ECO:0007669"/>
    <property type="project" value="InterPro"/>
</dbReference>
<protein>
    <recommendedName>
        <fullName evidence="11">Vomeronasal type-1 receptor</fullName>
    </recommendedName>
</protein>
<dbReference type="PANTHER" id="PTHR24062">
    <property type="entry name" value="VOMERONASAL TYPE-1 RECEPTOR"/>
    <property type="match status" value="1"/>
</dbReference>
<dbReference type="Ensembl" id="ENSOANT00000065063.1">
    <property type="protein sequence ID" value="ENSOANP00000035412.1"/>
    <property type="gene ID" value="ENSOANG00000042081.1"/>
</dbReference>
<evidence type="ECO:0000313" key="13">
    <source>
        <dbReference type="Ensembl" id="ENSOANP00000035412.1"/>
    </source>
</evidence>
<keyword evidence="8 11" id="KW-0472">Membrane</keyword>
<keyword evidence="14" id="KW-1185">Reference proteome</keyword>
<dbReference type="FunFam" id="1.20.1070.10:FF:000081">
    <property type="entry name" value="Vomeronasal type-1 receptor"/>
    <property type="match status" value="1"/>
</dbReference>
<evidence type="ECO:0000256" key="9">
    <source>
        <dbReference type="ARBA" id="ARBA00023170"/>
    </source>
</evidence>
<evidence type="ECO:0000256" key="6">
    <source>
        <dbReference type="ARBA" id="ARBA00022989"/>
    </source>
</evidence>
<dbReference type="Proteomes" id="UP000002279">
    <property type="component" value="Chromosome X3"/>
</dbReference>
<dbReference type="GO" id="GO:0019236">
    <property type="term" value="P:response to pheromone"/>
    <property type="evidence" value="ECO:0007669"/>
    <property type="project" value="UniProtKB-KW"/>
</dbReference>
<sequence>MEVSDISFGMVMLLQISIGLSVNIFLLLFYAHVISTSHSLSSPNLILAHLAFANTIILLTGAIPDALSIWGLENFLSDVGCKFIIYSYRVARGLVICTTCLLSVFQAVTISPGTSRWAGVKAKLPKYVVPSCALSWVLNLVVDLTAPMDVTAPRNSSSVLIIFDLKYCTVVTMSSETALINAVMFSVWDLFFVGLMSSASGYMVFILHRHHRQVQHLHGPGRSPREMPEVQAAKRIVALVTLYVLLYGEQSIMLSVLLNMKEKSSLLVISHMVGSPAFSVVSPFLVIHSNRKMKGLWKRDSSGSKLDSS</sequence>
<dbReference type="GO" id="GO:0005886">
    <property type="term" value="C:plasma membrane"/>
    <property type="evidence" value="ECO:0000318"/>
    <property type="project" value="GO_Central"/>
</dbReference>
<dbReference type="OrthoDB" id="9606139at2759"/>
<dbReference type="InterPro" id="IPR004072">
    <property type="entry name" value="Vmron_rcpt_1"/>
</dbReference>
<proteinExistence type="inferred from homology"/>
<feature type="domain" description="G-protein coupled receptors family 1 profile" evidence="12">
    <location>
        <begin position="22"/>
        <end position="286"/>
    </location>
</feature>
<keyword evidence="3 11" id="KW-1003">Cell membrane</keyword>
<feature type="transmembrane region" description="Helical" evidence="11">
    <location>
        <begin position="83"/>
        <end position="106"/>
    </location>
</feature>
<keyword evidence="5 11" id="KW-0812">Transmembrane</keyword>
<comment type="similarity">
    <text evidence="2 11">Belongs to the G-protein coupled receptor 1 family.</text>
</comment>
<dbReference type="AlphaFoldDB" id="A0A6I8N3D8"/>
<keyword evidence="10 11" id="KW-0807">Transducer</keyword>
<evidence type="ECO:0000259" key="12">
    <source>
        <dbReference type="PROSITE" id="PS50262"/>
    </source>
</evidence>
<evidence type="ECO:0000256" key="2">
    <source>
        <dbReference type="ARBA" id="ARBA00010663"/>
    </source>
</evidence>
<evidence type="ECO:0000256" key="8">
    <source>
        <dbReference type="ARBA" id="ARBA00023136"/>
    </source>
</evidence>
<feature type="transmembrane region" description="Helical" evidence="11">
    <location>
        <begin position="182"/>
        <end position="207"/>
    </location>
</feature>
<evidence type="ECO:0000256" key="4">
    <source>
        <dbReference type="ARBA" id="ARBA00022507"/>
    </source>
</evidence>
<evidence type="ECO:0000313" key="14">
    <source>
        <dbReference type="Proteomes" id="UP000002279"/>
    </source>
</evidence>
<dbReference type="SUPFAM" id="SSF81321">
    <property type="entry name" value="Family A G protein-coupled receptor-like"/>
    <property type="match status" value="1"/>
</dbReference>
<dbReference type="OMA" id="RISRNCF"/>
<feature type="transmembrane region" description="Helical" evidence="11">
    <location>
        <begin position="264"/>
        <end position="287"/>
    </location>
</feature>
<reference evidence="13 14" key="1">
    <citation type="journal article" date="2008" name="Nature">
        <title>Genome analysis of the platypus reveals unique signatures of evolution.</title>
        <authorList>
            <person name="Warren W.C."/>
            <person name="Hillier L.W."/>
            <person name="Marshall Graves J.A."/>
            <person name="Birney E."/>
            <person name="Ponting C.P."/>
            <person name="Grutzner F."/>
            <person name="Belov K."/>
            <person name="Miller W."/>
            <person name="Clarke L."/>
            <person name="Chinwalla A.T."/>
            <person name="Yang S.P."/>
            <person name="Heger A."/>
            <person name="Locke D.P."/>
            <person name="Miethke P."/>
            <person name="Waters P.D."/>
            <person name="Veyrunes F."/>
            <person name="Fulton L."/>
            <person name="Fulton B."/>
            <person name="Graves T."/>
            <person name="Wallis J."/>
            <person name="Puente X.S."/>
            <person name="Lopez-Otin C."/>
            <person name="Ordonez G.R."/>
            <person name="Eichler E.E."/>
            <person name="Chen L."/>
            <person name="Cheng Z."/>
            <person name="Deakin J.E."/>
            <person name="Alsop A."/>
            <person name="Thompson K."/>
            <person name="Kirby P."/>
            <person name="Papenfuss A.T."/>
            <person name="Wakefield M.J."/>
            <person name="Olender T."/>
            <person name="Lancet D."/>
            <person name="Huttley G.A."/>
            <person name="Smit A.F."/>
            <person name="Pask A."/>
            <person name="Temple-Smith P."/>
            <person name="Batzer M.A."/>
            <person name="Walker J.A."/>
            <person name="Konkel M.K."/>
            <person name="Harris R.S."/>
            <person name="Whittington C.M."/>
            <person name="Wong E.S."/>
            <person name="Gemmell N.J."/>
            <person name="Buschiazzo E."/>
            <person name="Vargas Jentzsch I.M."/>
            <person name="Merkel A."/>
            <person name="Schmitz J."/>
            <person name="Zemann A."/>
            <person name="Churakov G."/>
            <person name="Kriegs J.O."/>
            <person name="Brosius J."/>
            <person name="Murchison E.P."/>
            <person name="Sachidanandam R."/>
            <person name="Smith C."/>
            <person name="Hannon G.J."/>
            <person name="Tsend-Ayush E."/>
            <person name="McMillan D."/>
            <person name="Attenborough R."/>
            <person name="Rens W."/>
            <person name="Ferguson-Smith M."/>
            <person name="Lefevre C.M."/>
            <person name="Sharp J.A."/>
            <person name="Nicholas K.R."/>
            <person name="Ray D.A."/>
            <person name="Kube M."/>
            <person name="Reinhardt R."/>
            <person name="Pringle T.H."/>
            <person name="Taylor J."/>
            <person name="Jones R.C."/>
            <person name="Nixon B."/>
            <person name="Dacheux J.L."/>
            <person name="Niwa H."/>
            <person name="Sekita Y."/>
            <person name="Huang X."/>
            <person name="Stark A."/>
            <person name="Kheradpour P."/>
            <person name="Kellis M."/>
            <person name="Flicek P."/>
            <person name="Chen Y."/>
            <person name="Webber C."/>
            <person name="Hardison R."/>
            <person name="Nelson J."/>
            <person name="Hallsworth-Pepin K."/>
            <person name="Delehaunty K."/>
            <person name="Markovic C."/>
            <person name="Minx P."/>
            <person name="Feng Y."/>
            <person name="Kremitzki C."/>
            <person name="Mitreva M."/>
            <person name="Glasscock J."/>
            <person name="Wylie T."/>
            <person name="Wohldmann P."/>
            <person name="Thiru P."/>
            <person name="Nhan M.N."/>
            <person name="Pohl C.S."/>
            <person name="Smith S.M."/>
            <person name="Hou S."/>
            <person name="Nefedov M."/>
            <person name="de Jong P.J."/>
            <person name="Renfree M.B."/>
            <person name="Mardis E.R."/>
            <person name="Wilson R.K."/>
        </authorList>
    </citation>
    <scope>NUCLEOTIDE SEQUENCE [LARGE SCALE GENOMIC DNA]</scope>
    <source>
        <strain evidence="13 14">Glennie</strain>
    </source>
</reference>
<feature type="transmembrane region" description="Helical" evidence="11">
    <location>
        <begin position="236"/>
        <end position="258"/>
    </location>
</feature>
<dbReference type="Pfam" id="PF03402">
    <property type="entry name" value="V1R"/>
    <property type="match status" value="1"/>
</dbReference>
<keyword evidence="6 11" id="KW-1133">Transmembrane helix</keyword>
<name>A0A6I8N3D8_ORNAN</name>
<evidence type="ECO:0000256" key="5">
    <source>
        <dbReference type="ARBA" id="ARBA00022692"/>
    </source>
</evidence>
<dbReference type="InParanoid" id="A0A6I8N3D8"/>
<dbReference type="GeneTree" id="ENSGT01030000234553"/>
<dbReference type="GO" id="GO:0007606">
    <property type="term" value="P:sensory perception of chemical stimulus"/>
    <property type="evidence" value="ECO:0007669"/>
    <property type="project" value="UniProtKB-ARBA"/>
</dbReference>
<dbReference type="PRINTS" id="PR01534">
    <property type="entry name" value="VOMERONASL1R"/>
</dbReference>
<dbReference type="GeneID" id="100077793"/>
<gene>
    <name evidence="13" type="primary">ORNANAV1R3012</name>
</gene>
<dbReference type="KEGG" id="oaa:100077793"/>
<keyword evidence="4 11" id="KW-0589">Pheromone response</keyword>
<evidence type="ECO:0000256" key="3">
    <source>
        <dbReference type="ARBA" id="ARBA00022475"/>
    </source>
</evidence>
<dbReference type="PROSITE" id="PS50262">
    <property type="entry name" value="G_PROTEIN_RECEP_F1_2"/>
    <property type="match status" value="1"/>
</dbReference>
<evidence type="ECO:0000256" key="11">
    <source>
        <dbReference type="RuleBase" id="RU364061"/>
    </source>
</evidence>
<feature type="transmembrane region" description="Helical" evidence="11">
    <location>
        <begin position="45"/>
        <end position="63"/>
    </location>
</feature>
<dbReference type="InterPro" id="IPR017452">
    <property type="entry name" value="GPCR_Rhodpsn_7TM"/>
</dbReference>
<evidence type="ECO:0000256" key="10">
    <source>
        <dbReference type="ARBA" id="ARBA00023224"/>
    </source>
</evidence>
<evidence type="ECO:0000256" key="1">
    <source>
        <dbReference type="ARBA" id="ARBA00004651"/>
    </source>
</evidence>
<accession>A0A6I8N3D8</accession>
<dbReference type="GO" id="GO:0005550">
    <property type="term" value="F:pheromone binding"/>
    <property type="evidence" value="ECO:0000318"/>
    <property type="project" value="GO_Central"/>
</dbReference>
<reference evidence="13" key="3">
    <citation type="submission" date="2025-09" db="UniProtKB">
        <authorList>
            <consortium name="Ensembl"/>
        </authorList>
    </citation>
    <scope>IDENTIFICATION</scope>
    <source>
        <strain evidence="13">Glennie</strain>
    </source>
</reference>
<feature type="transmembrane region" description="Helical" evidence="11">
    <location>
        <begin position="6"/>
        <end position="33"/>
    </location>
</feature>
<evidence type="ECO:0000256" key="7">
    <source>
        <dbReference type="ARBA" id="ARBA00023040"/>
    </source>
</evidence>
<keyword evidence="9 11" id="KW-0675">Receptor</keyword>
<dbReference type="CTD" id="100077793"/>
<comment type="subcellular location">
    <subcellularLocation>
        <location evidence="1 11">Cell membrane</location>
        <topology evidence="1 11">Multi-pass membrane protein</topology>
    </subcellularLocation>
</comment>
<dbReference type="RefSeq" id="NP_001240333.1">
    <property type="nucleotide sequence ID" value="NM_001253404.1"/>
</dbReference>
<keyword evidence="7 11" id="KW-0297">G-protein coupled receptor</keyword>